<evidence type="ECO:0000313" key="2">
    <source>
        <dbReference type="EMBL" id="THU78073.1"/>
    </source>
</evidence>
<dbReference type="AlphaFoldDB" id="A0A4S8KR09"/>
<organism evidence="2 3">
    <name type="scientific">Dendrothele bispora (strain CBS 962.96)</name>
    <dbReference type="NCBI Taxonomy" id="1314807"/>
    <lineage>
        <taxon>Eukaryota</taxon>
        <taxon>Fungi</taxon>
        <taxon>Dikarya</taxon>
        <taxon>Basidiomycota</taxon>
        <taxon>Agaricomycotina</taxon>
        <taxon>Agaricomycetes</taxon>
        <taxon>Agaricomycetidae</taxon>
        <taxon>Agaricales</taxon>
        <taxon>Agaricales incertae sedis</taxon>
        <taxon>Dendrothele</taxon>
    </lineage>
</organism>
<accession>A0A4S8KR09</accession>
<feature type="non-terminal residue" evidence="2">
    <location>
        <position position="1"/>
    </location>
</feature>
<sequence>LREEKSKRHRSHTLYPILKVYVDWIITNDILESLVQTDSDPTDFQHTPDRMHRSFSQFYLLTQEALLDKHPENLSLSDVISVNLILVAQLMTHISLYSSHSYDLSHLARILEEMTSHFYVYDRDLKGELHQQCQILFGQGIWQLVTTLLVPSKSQVPNEKLLSESLAIVFKMSKTWDWVTSLKCAQLINEAIEKHLTRNAKGKGYVGSEDLHKRCQEVVRLMEKPEDQPSRPSSRPNSPSRAFVPANTLHLDSENGDSDMESQASMDGFWAVFHNFKDPSNAVDEGSEVTGNLVDNMVDQFMSAVGGVPQN</sequence>
<feature type="compositionally biased region" description="Low complexity" evidence="1">
    <location>
        <begin position="230"/>
        <end position="241"/>
    </location>
</feature>
<reference evidence="2 3" key="1">
    <citation type="journal article" date="2019" name="Nat. Ecol. Evol.">
        <title>Megaphylogeny resolves global patterns of mushroom evolution.</title>
        <authorList>
            <person name="Varga T."/>
            <person name="Krizsan K."/>
            <person name="Foldi C."/>
            <person name="Dima B."/>
            <person name="Sanchez-Garcia M."/>
            <person name="Sanchez-Ramirez S."/>
            <person name="Szollosi G.J."/>
            <person name="Szarkandi J.G."/>
            <person name="Papp V."/>
            <person name="Albert L."/>
            <person name="Andreopoulos W."/>
            <person name="Angelini C."/>
            <person name="Antonin V."/>
            <person name="Barry K.W."/>
            <person name="Bougher N.L."/>
            <person name="Buchanan P."/>
            <person name="Buyck B."/>
            <person name="Bense V."/>
            <person name="Catcheside P."/>
            <person name="Chovatia M."/>
            <person name="Cooper J."/>
            <person name="Damon W."/>
            <person name="Desjardin D."/>
            <person name="Finy P."/>
            <person name="Geml J."/>
            <person name="Haridas S."/>
            <person name="Hughes K."/>
            <person name="Justo A."/>
            <person name="Karasinski D."/>
            <person name="Kautmanova I."/>
            <person name="Kiss B."/>
            <person name="Kocsube S."/>
            <person name="Kotiranta H."/>
            <person name="LaButti K.M."/>
            <person name="Lechner B.E."/>
            <person name="Liimatainen K."/>
            <person name="Lipzen A."/>
            <person name="Lukacs Z."/>
            <person name="Mihaltcheva S."/>
            <person name="Morgado L.N."/>
            <person name="Niskanen T."/>
            <person name="Noordeloos M.E."/>
            <person name="Ohm R.A."/>
            <person name="Ortiz-Santana B."/>
            <person name="Ovrebo C."/>
            <person name="Racz N."/>
            <person name="Riley R."/>
            <person name="Savchenko A."/>
            <person name="Shiryaev A."/>
            <person name="Soop K."/>
            <person name="Spirin V."/>
            <person name="Szebenyi C."/>
            <person name="Tomsovsky M."/>
            <person name="Tulloss R.E."/>
            <person name="Uehling J."/>
            <person name="Grigoriev I.V."/>
            <person name="Vagvolgyi C."/>
            <person name="Papp T."/>
            <person name="Martin F.M."/>
            <person name="Miettinen O."/>
            <person name="Hibbett D.S."/>
            <person name="Nagy L.G."/>
        </authorList>
    </citation>
    <scope>NUCLEOTIDE SEQUENCE [LARGE SCALE GENOMIC DNA]</scope>
    <source>
        <strain evidence="2 3">CBS 962.96</strain>
    </source>
</reference>
<gene>
    <name evidence="2" type="ORF">K435DRAFT_889355</name>
</gene>
<protein>
    <submittedName>
        <fullName evidence="2">Uncharacterized protein</fullName>
    </submittedName>
</protein>
<feature type="region of interest" description="Disordered" evidence="1">
    <location>
        <begin position="223"/>
        <end position="244"/>
    </location>
</feature>
<evidence type="ECO:0000256" key="1">
    <source>
        <dbReference type="SAM" id="MobiDB-lite"/>
    </source>
</evidence>
<evidence type="ECO:0000313" key="3">
    <source>
        <dbReference type="Proteomes" id="UP000297245"/>
    </source>
</evidence>
<dbReference type="EMBL" id="ML180267">
    <property type="protein sequence ID" value="THU78073.1"/>
    <property type="molecule type" value="Genomic_DNA"/>
</dbReference>
<name>A0A4S8KR09_DENBC</name>
<keyword evidence="3" id="KW-1185">Reference proteome</keyword>
<proteinExistence type="predicted"/>
<dbReference type="Proteomes" id="UP000297245">
    <property type="component" value="Unassembled WGS sequence"/>
</dbReference>